<organism evidence="1 2">
    <name type="scientific">Micromonospora polyrhachis</name>
    <dbReference type="NCBI Taxonomy" id="1282883"/>
    <lineage>
        <taxon>Bacteria</taxon>
        <taxon>Bacillati</taxon>
        <taxon>Actinomycetota</taxon>
        <taxon>Actinomycetes</taxon>
        <taxon>Micromonosporales</taxon>
        <taxon>Micromonosporaceae</taxon>
        <taxon>Micromonospora</taxon>
    </lineage>
</organism>
<dbReference type="AlphaFoldDB" id="A0A7W7WSX8"/>
<gene>
    <name evidence="1" type="ORF">FHR38_005596</name>
</gene>
<reference evidence="1 2" key="1">
    <citation type="submission" date="2020-08" db="EMBL/GenBank/DDBJ databases">
        <title>Sequencing the genomes of 1000 actinobacteria strains.</title>
        <authorList>
            <person name="Klenk H.-P."/>
        </authorList>
    </citation>
    <scope>NUCLEOTIDE SEQUENCE [LARGE SCALE GENOMIC DNA]</scope>
    <source>
        <strain evidence="1 2">DSM 45886</strain>
    </source>
</reference>
<keyword evidence="2" id="KW-1185">Reference proteome</keyword>
<proteinExistence type="predicted"/>
<evidence type="ECO:0000313" key="2">
    <source>
        <dbReference type="Proteomes" id="UP000578819"/>
    </source>
</evidence>
<dbReference type="EMBL" id="JACHJW010000001">
    <property type="protein sequence ID" value="MBB4961863.1"/>
    <property type="molecule type" value="Genomic_DNA"/>
</dbReference>
<accession>A0A7W7WSX8</accession>
<comment type="caution">
    <text evidence="1">The sequence shown here is derived from an EMBL/GenBank/DDBJ whole genome shotgun (WGS) entry which is preliminary data.</text>
</comment>
<dbReference type="RefSeq" id="WP_184537687.1">
    <property type="nucleotide sequence ID" value="NZ_JACHJW010000001.1"/>
</dbReference>
<protein>
    <submittedName>
        <fullName evidence="1">Uncharacterized protein</fullName>
    </submittedName>
</protein>
<evidence type="ECO:0000313" key="1">
    <source>
        <dbReference type="EMBL" id="MBB4961863.1"/>
    </source>
</evidence>
<dbReference type="Proteomes" id="UP000578819">
    <property type="component" value="Unassembled WGS sequence"/>
</dbReference>
<sequence>MTARESTTGLLVLHAVRITGFADSHAIARRFGLDVADTAELLGDAEAYGWVSHAAFADLSGWSLTERGKAENERQLAAELAASGGADEVHAAHRDFLPLNARLLRACTNWQMRPTGHDRLAPNDHSDPAWDTSTLNELSAINHALAPLIRRLGGILVRFRGYDTRFTGALLRARTGDGGWVDGTDIDSCHRVWYELHEDLIATLGLDRQSEPTP</sequence>
<name>A0A7W7WSX8_9ACTN</name>